<protein>
    <submittedName>
        <fullName evidence="8">EamA/RhaT family transporter, type 3</fullName>
    </submittedName>
</protein>
<dbReference type="GO" id="GO:0005886">
    <property type="term" value="C:plasma membrane"/>
    <property type="evidence" value="ECO:0007669"/>
    <property type="project" value="UniProtKB-SubCell"/>
</dbReference>
<feature type="domain" description="EamA" evidence="7">
    <location>
        <begin position="149"/>
        <end position="280"/>
    </location>
</feature>
<keyword evidence="2" id="KW-1003">Cell membrane</keyword>
<evidence type="ECO:0000313" key="9">
    <source>
        <dbReference type="Proteomes" id="UP000509246"/>
    </source>
</evidence>
<organism evidence="8 9">
    <name type="scientific">Campylobacter armoricus</name>
    <dbReference type="NCBI Taxonomy" id="2505970"/>
    <lineage>
        <taxon>Bacteria</taxon>
        <taxon>Pseudomonadati</taxon>
        <taxon>Campylobacterota</taxon>
        <taxon>Epsilonproteobacteria</taxon>
        <taxon>Campylobacterales</taxon>
        <taxon>Campylobacteraceae</taxon>
        <taxon>Campylobacter</taxon>
    </lineage>
</organism>
<dbReference type="GeneID" id="56586544"/>
<dbReference type="AlphaFoldDB" id="A0A7L5IP92"/>
<feature type="transmembrane region" description="Helical" evidence="6">
    <location>
        <begin position="95"/>
        <end position="111"/>
    </location>
</feature>
<dbReference type="InterPro" id="IPR037185">
    <property type="entry name" value="EmrE-like"/>
</dbReference>
<feature type="transmembrane region" description="Helical" evidence="6">
    <location>
        <begin position="123"/>
        <end position="144"/>
    </location>
</feature>
<feature type="transmembrane region" description="Helical" evidence="6">
    <location>
        <begin position="175"/>
        <end position="198"/>
    </location>
</feature>
<evidence type="ECO:0000256" key="5">
    <source>
        <dbReference type="ARBA" id="ARBA00023136"/>
    </source>
</evidence>
<keyword evidence="9" id="KW-1185">Reference proteome</keyword>
<feature type="transmembrane region" description="Helical" evidence="6">
    <location>
        <begin position="36"/>
        <end position="53"/>
    </location>
</feature>
<gene>
    <name evidence="8" type="ORF">CARM_0806</name>
</gene>
<keyword evidence="4 6" id="KW-1133">Transmembrane helix</keyword>
<dbReference type="PANTHER" id="PTHR32322:SF18">
    <property type="entry name" value="S-ADENOSYLMETHIONINE_S-ADENOSYLHOMOCYSTEINE TRANSPORTER"/>
    <property type="match status" value="1"/>
</dbReference>
<keyword evidence="5 6" id="KW-0472">Membrane</keyword>
<dbReference type="EMBL" id="CP053825">
    <property type="protein sequence ID" value="QKF79719.1"/>
    <property type="molecule type" value="Genomic_DNA"/>
</dbReference>
<evidence type="ECO:0000256" key="6">
    <source>
        <dbReference type="SAM" id="Phobius"/>
    </source>
</evidence>
<dbReference type="PANTHER" id="PTHR32322">
    <property type="entry name" value="INNER MEMBRANE TRANSPORTER"/>
    <property type="match status" value="1"/>
</dbReference>
<dbReference type="KEGG" id="carm:CARM_0806"/>
<feature type="domain" description="EamA" evidence="7">
    <location>
        <begin position="1"/>
        <end position="136"/>
    </location>
</feature>
<accession>A0A7L5IP92</accession>
<keyword evidence="3 6" id="KW-0812">Transmembrane</keyword>
<dbReference type="Pfam" id="PF00892">
    <property type="entry name" value="EamA"/>
    <property type="match status" value="2"/>
</dbReference>
<evidence type="ECO:0000256" key="2">
    <source>
        <dbReference type="ARBA" id="ARBA00022475"/>
    </source>
</evidence>
<dbReference type="InterPro" id="IPR000620">
    <property type="entry name" value="EamA_dom"/>
</dbReference>
<evidence type="ECO:0000256" key="1">
    <source>
        <dbReference type="ARBA" id="ARBA00004651"/>
    </source>
</evidence>
<reference evidence="8 9" key="1">
    <citation type="submission" date="2020-05" db="EMBL/GenBank/DDBJ databases">
        <title>Complete genome sequencing of Campylobacter and Arcobacter type strains.</title>
        <authorList>
            <person name="Miller W.G."/>
            <person name="Yee E."/>
        </authorList>
    </citation>
    <scope>NUCLEOTIDE SEQUENCE [LARGE SCALE GENOMIC DNA]</scope>
    <source>
        <strain evidence="8 9">CCUG 73571</strain>
    </source>
</reference>
<dbReference type="SUPFAM" id="SSF103481">
    <property type="entry name" value="Multidrug resistance efflux transporter EmrE"/>
    <property type="match status" value="2"/>
</dbReference>
<feature type="transmembrane region" description="Helical" evidence="6">
    <location>
        <begin position="210"/>
        <end position="229"/>
    </location>
</feature>
<feature type="transmembrane region" description="Helical" evidence="6">
    <location>
        <begin position="65"/>
        <end position="83"/>
    </location>
</feature>
<proteinExistence type="predicted"/>
<dbReference type="RefSeq" id="WP_139425249.1">
    <property type="nucleotide sequence ID" value="NZ_CBCSFY010000002.1"/>
</dbReference>
<name>A0A7L5IP92_9BACT</name>
<evidence type="ECO:0000256" key="4">
    <source>
        <dbReference type="ARBA" id="ARBA00022989"/>
    </source>
</evidence>
<evidence type="ECO:0000256" key="3">
    <source>
        <dbReference type="ARBA" id="ARBA00022692"/>
    </source>
</evidence>
<feature type="transmembrane region" description="Helical" evidence="6">
    <location>
        <begin position="241"/>
        <end position="259"/>
    </location>
</feature>
<evidence type="ECO:0000313" key="8">
    <source>
        <dbReference type="EMBL" id="QKF79719.1"/>
    </source>
</evidence>
<sequence length="288" mass="32159">MGVFLVILGGIFWAISGVLAEYLFKNHYSAEWVSFYRLLFTGIILIILGAKNFKLKLLKQKQEFNSLLIFSIFGLLITQYGYFKAIYYTDAGTATMIQYNAPLIIMLFMCFKNKIFPKKIELIALFLILFALFLLITNGDIYALKLDIRGVIWAFFGAIGVAFYSLSARLIIAKYGLFLIMGLASLFASFLLFTLLQGNIPKHNFSLNSFLAMSGIILIGTIGAFCLYLKGVELIGAFKASMIACIEPVAAALMSFLFLGTIYSLIDLFAFSLIILSVFLNAKHTLNN</sequence>
<evidence type="ECO:0000259" key="7">
    <source>
        <dbReference type="Pfam" id="PF00892"/>
    </source>
</evidence>
<feature type="transmembrane region" description="Helical" evidence="6">
    <location>
        <begin position="150"/>
        <end position="168"/>
    </location>
</feature>
<dbReference type="InterPro" id="IPR050638">
    <property type="entry name" value="AA-Vitamin_Transporters"/>
</dbReference>
<dbReference type="Proteomes" id="UP000509246">
    <property type="component" value="Chromosome"/>
</dbReference>
<feature type="transmembrane region" description="Helical" evidence="6">
    <location>
        <begin position="265"/>
        <end position="282"/>
    </location>
</feature>
<comment type="subcellular location">
    <subcellularLocation>
        <location evidence="1">Cell membrane</location>
        <topology evidence="1">Multi-pass membrane protein</topology>
    </subcellularLocation>
</comment>